<name>A0A926HU94_9FIRM</name>
<keyword evidence="1" id="KW-0472">Membrane</keyword>
<gene>
    <name evidence="2" type="ORF">H8698_05095</name>
</gene>
<keyword evidence="1" id="KW-0812">Transmembrane</keyword>
<evidence type="ECO:0000256" key="1">
    <source>
        <dbReference type="SAM" id="Phobius"/>
    </source>
</evidence>
<dbReference type="AlphaFoldDB" id="A0A926HU94"/>
<feature type="transmembrane region" description="Helical" evidence="1">
    <location>
        <begin position="116"/>
        <end position="141"/>
    </location>
</feature>
<dbReference type="RefSeq" id="WP_249311457.1">
    <property type="nucleotide sequence ID" value="NZ_JACRSU010000001.1"/>
</dbReference>
<organism evidence="2 3">
    <name type="scientific">Congzhengia minquanensis</name>
    <dbReference type="NCBI Taxonomy" id="2763657"/>
    <lineage>
        <taxon>Bacteria</taxon>
        <taxon>Bacillati</taxon>
        <taxon>Bacillota</taxon>
        <taxon>Clostridia</taxon>
        <taxon>Eubacteriales</taxon>
        <taxon>Oscillospiraceae</taxon>
        <taxon>Congzhengia</taxon>
    </lineage>
</organism>
<protein>
    <submittedName>
        <fullName evidence="2">DUF1700 domain-containing protein</fullName>
    </submittedName>
</protein>
<dbReference type="Proteomes" id="UP000611762">
    <property type="component" value="Unassembled WGS sequence"/>
</dbReference>
<reference evidence="2" key="1">
    <citation type="submission" date="2020-08" db="EMBL/GenBank/DDBJ databases">
        <title>Genome public.</title>
        <authorList>
            <person name="Liu C."/>
            <person name="Sun Q."/>
        </authorList>
    </citation>
    <scope>NUCLEOTIDE SEQUENCE</scope>
    <source>
        <strain evidence="2">H8</strain>
    </source>
</reference>
<feature type="transmembrane region" description="Helical" evidence="1">
    <location>
        <begin position="85"/>
        <end position="110"/>
    </location>
</feature>
<dbReference type="EMBL" id="JACRSU010000001">
    <property type="protein sequence ID" value="MBC8540347.1"/>
    <property type="molecule type" value="Genomic_DNA"/>
</dbReference>
<evidence type="ECO:0000313" key="3">
    <source>
        <dbReference type="Proteomes" id="UP000611762"/>
    </source>
</evidence>
<proteinExistence type="predicted"/>
<evidence type="ECO:0000313" key="2">
    <source>
        <dbReference type="EMBL" id="MBC8540347.1"/>
    </source>
</evidence>
<feature type="transmembrane region" description="Helical" evidence="1">
    <location>
        <begin position="148"/>
        <end position="171"/>
    </location>
</feature>
<keyword evidence="1" id="KW-1133">Transmembrane helix</keyword>
<accession>A0A926HU94</accession>
<sequence>MNKQEYLEALNKALSGIPESEKQKTLDYYTEIIDDAIEEGEEEASIIARLDAPSDIGRRLIDETPLRKFVTEDVKKHKIDTLTAILLAISSPLWVSLLLAAIVVIFALYIAVWSLVISLFAVFAALVCSAIAFLLATPFVFAEAALKAMLFFGFALISIGLSVFLFFFSVWCSKQVIRFTLFLFRKVKESFVKKGSAAV</sequence>
<keyword evidence="3" id="KW-1185">Reference proteome</keyword>
<comment type="caution">
    <text evidence="2">The sequence shown here is derived from an EMBL/GenBank/DDBJ whole genome shotgun (WGS) entry which is preliminary data.</text>
</comment>
<dbReference type="Pfam" id="PF22564">
    <property type="entry name" value="HAAS"/>
    <property type="match status" value="1"/>
</dbReference>